<evidence type="ECO:0000256" key="6">
    <source>
        <dbReference type="ARBA" id="ARBA00023065"/>
    </source>
</evidence>
<dbReference type="Pfam" id="PF00593">
    <property type="entry name" value="TonB_dep_Rec_b-barrel"/>
    <property type="match status" value="1"/>
</dbReference>
<dbReference type="PANTHER" id="PTHR30069:SF53">
    <property type="entry name" value="COLICIN I RECEPTOR-RELATED"/>
    <property type="match status" value="1"/>
</dbReference>
<dbReference type="EMBL" id="JBEGCJ010000005">
    <property type="protein sequence ID" value="MEQ6918429.1"/>
    <property type="molecule type" value="Genomic_DNA"/>
</dbReference>
<keyword evidence="3 10" id="KW-1134">Transmembrane beta strand</keyword>
<evidence type="ECO:0000256" key="1">
    <source>
        <dbReference type="ARBA" id="ARBA00004571"/>
    </source>
</evidence>
<evidence type="ECO:0000256" key="7">
    <source>
        <dbReference type="ARBA" id="ARBA00023077"/>
    </source>
</evidence>
<organism evidence="15 16">
    <name type="scientific">Halomonas aquatica</name>
    <dbReference type="NCBI Taxonomy" id="3151123"/>
    <lineage>
        <taxon>Bacteria</taxon>
        <taxon>Pseudomonadati</taxon>
        <taxon>Pseudomonadota</taxon>
        <taxon>Gammaproteobacteria</taxon>
        <taxon>Oceanospirillales</taxon>
        <taxon>Halomonadaceae</taxon>
        <taxon>Halomonas</taxon>
    </lineage>
</organism>
<feature type="domain" description="TonB-dependent receptor-like beta-barrel" evidence="13">
    <location>
        <begin position="205"/>
        <end position="582"/>
    </location>
</feature>
<evidence type="ECO:0000256" key="9">
    <source>
        <dbReference type="ARBA" id="ARBA00023237"/>
    </source>
</evidence>
<dbReference type="PANTHER" id="PTHR30069">
    <property type="entry name" value="TONB-DEPENDENT OUTER MEMBRANE RECEPTOR"/>
    <property type="match status" value="1"/>
</dbReference>
<keyword evidence="5 12" id="KW-0732">Signal</keyword>
<dbReference type="InterPro" id="IPR039426">
    <property type="entry name" value="TonB-dep_rcpt-like"/>
</dbReference>
<feature type="signal peptide" evidence="12">
    <location>
        <begin position="1"/>
        <end position="25"/>
    </location>
</feature>
<evidence type="ECO:0000256" key="3">
    <source>
        <dbReference type="ARBA" id="ARBA00022452"/>
    </source>
</evidence>
<evidence type="ECO:0000256" key="10">
    <source>
        <dbReference type="PROSITE-ProRule" id="PRU01360"/>
    </source>
</evidence>
<keyword evidence="2 10" id="KW-0813">Transport</keyword>
<dbReference type="InterPro" id="IPR037066">
    <property type="entry name" value="Plug_dom_sf"/>
</dbReference>
<feature type="domain" description="TonB-dependent receptor plug" evidence="14">
    <location>
        <begin position="55"/>
        <end position="159"/>
    </location>
</feature>
<evidence type="ECO:0000313" key="15">
    <source>
        <dbReference type="EMBL" id="MEQ6918429.1"/>
    </source>
</evidence>
<sequence length="609" mass="65893">MKIRNHTAFGLASFGLATLPLAVHAQSPTADQASTTIELNPMVVTAALAPRTADQSLSSVTVLDEASLRRQDPASITEVLRGQPGVDVSTNGSFGKVSNIYIRGTTNKQSLLMIDGIRLRSATAGGAAWQFLDPRMFERAEIVRGPRGSLYGADAVGGVVQLFTPEGEKGAPQPRISVGGGSFETQRVSASLSGAEGGTRYHVGASRLETEGAPVRRDGDDKGYDNTTGLVRLSHTLQDGAEVGMIALRGKGETEIEAGSTDYIQQVAGIYGEVPVTENWRSRLTLSDARDEQETAAYSDAYLTKTQTARWKNTVDIDAHELIIGAEHTEDSVGGSNTGSGAYDVESRYNLAVFAQGLLDFYPFSLQASLRHDHNEAYREKVTGSLALGYELDALHTLRASYGTAYRAPSFNELYFPYTDYGFGYSFEGNPDLKPESSSTAEIGIRGQYSDHFWDFVVYQTDIDDLIVSAGTSLDNIDSAKIKGAELSAGTDLAGWTLQAALTYTDAQDSDSGERLPNRAKRSFRVDIDRSISDFDVGASWLTQSDRIDGFSQERVAGYGIVNLRAGWEFAPMWSARLTVDNALDKEYETAKDFINAGRAAFVSVHFGQ</sequence>
<keyword evidence="9 10" id="KW-0998">Cell outer membrane</keyword>
<dbReference type="Pfam" id="PF07715">
    <property type="entry name" value="Plug"/>
    <property type="match status" value="1"/>
</dbReference>
<dbReference type="CDD" id="cd01347">
    <property type="entry name" value="ligand_gated_channel"/>
    <property type="match status" value="1"/>
</dbReference>
<feature type="chain" id="PRO_5046277758" evidence="12">
    <location>
        <begin position="26"/>
        <end position="609"/>
    </location>
</feature>
<name>A0ABV1NKV8_9GAMM</name>
<gene>
    <name evidence="15" type="ORF">ABE960_12955</name>
</gene>
<proteinExistence type="inferred from homology"/>
<evidence type="ECO:0000256" key="4">
    <source>
        <dbReference type="ARBA" id="ARBA00022692"/>
    </source>
</evidence>
<dbReference type="InterPro" id="IPR000531">
    <property type="entry name" value="Beta-barrel_TonB"/>
</dbReference>
<protein>
    <submittedName>
        <fullName evidence="15">TonB-dependent receptor</fullName>
    </submittedName>
</protein>
<accession>A0ABV1NKV8</accession>
<dbReference type="PROSITE" id="PS52016">
    <property type="entry name" value="TONB_DEPENDENT_REC_3"/>
    <property type="match status" value="1"/>
</dbReference>
<keyword evidence="16" id="KW-1185">Reference proteome</keyword>
<reference evidence="15 16" key="1">
    <citation type="submission" date="2024-05" db="EMBL/GenBank/DDBJ databases">
        <title>Halomonas sp. SSM6 16S ribosomal RNA gene Genome sequencing and assembly.</title>
        <authorList>
            <person name="Yook S."/>
        </authorList>
    </citation>
    <scope>NUCLEOTIDE SEQUENCE [LARGE SCALE GENOMIC DNA]</scope>
    <source>
        <strain evidence="15 16">SSM6</strain>
    </source>
</reference>
<evidence type="ECO:0000256" key="5">
    <source>
        <dbReference type="ARBA" id="ARBA00022729"/>
    </source>
</evidence>
<evidence type="ECO:0000256" key="8">
    <source>
        <dbReference type="ARBA" id="ARBA00023136"/>
    </source>
</evidence>
<keyword evidence="7 11" id="KW-0798">TonB box</keyword>
<dbReference type="SUPFAM" id="SSF56935">
    <property type="entry name" value="Porins"/>
    <property type="match status" value="1"/>
</dbReference>
<dbReference type="InterPro" id="IPR036942">
    <property type="entry name" value="Beta-barrel_TonB_sf"/>
</dbReference>
<evidence type="ECO:0000313" key="16">
    <source>
        <dbReference type="Proteomes" id="UP001442468"/>
    </source>
</evidence>
<dbReference type="InterPro" id="IPR012910">
    <property type="entry name" value="Plug_dom"/>
</dbReference>
<dbReference type="Gene3D" id="2.40.170.20">
    <property type="entry name" value="TonB-dependent receptor, beta-barrel domain"/>
    <property type="match status" value="1"/>
</dbReference>
<comment type="subcellular location">
    <subcellularLocation>
        <location evidence="1 10">Cell outer membrane</location>
        <topology evidence="1 10">Multi-pass membrane protein</topology>
    </subcellularLocation>
</comment>
<evidence type="ECO:0000259" key="14">
    <source>
        <dbReference type="Pfam" id="PF07715"/>
    </source>
</evidence>
<evidence type="ECO:0000259" key="13">
    <source>
        <dbReference type="Pfam" id="PF00593"/>
    </source>
</evidence>
<keyword evidence="6" id="KW-0406">Ion transport</keyword>
<keyword evidence="15" id="KW-0675">Receptor</keyword>
<keyword evidence="8 10" id="KW-0472">Membrane</keyword>
<comment type="caution">
    <text evidence="15">The sequence shown here is derived from an EMBL/GenBank/DDBJ whole genome shotgun (WGS) entry which is preliminary data.</text>
</comment>
<evidence type="ECO:0000256" key="2">
    <source>
        <dbReference type="ARBA" id="ARBA00022448"/>
    </source>
</evidence>
<dbReference type="Proteomes" id="UP001442468">
    <property type="component" value="Unassembled WGS sequence"/>
</dbReference>
<dbReference type="RefSeq" id="WP_349762692.1">
    <property type="nucleotide sequence ID" value="NZ_JBEGCJ010000005.1"/>
</dbReference>
<comment type="similarity">
    <text evidence="10 11">Belongs to the TonB-dependent receptor family.</text>
</comment>
<keyword evidence="4 10" id="KW-0812">Transmembrane</keyword>
<evidence type="ECO:0000256" key="12">
    <source>
        <dbReference type="SAM" id="SignalP"/>
    </source>
</evidence>
<dbReference type="Gene3D" id="2.170.130.10">
    <property type="entry name" value="TonB-dependent receptor, plug domain"/>
    <property type="match status" value="1"/>
</dbReference>
<evidence type="ECO:0000256" key="11">
    <source>
        <dbReference type="RuleBase" id="RU003357"/>
    </source>
</evidence>